<dbReference type="Proteomes" id="UP000189067">
    <property type="component" value="Unassembled WGS sequence"/>
</dbReference>
<dbReference type="InterPro" id="IPR018313">
    <property type="entry name" value="SBP_3_CS"/>
</dbReference>
<keyword evidence="3 5" id="KW-0732">Signal</keyword>
<dbReference type="Pfam" id="PF00497">
    <property type="entry name" value="SBP_bac_3"/>
    <property type="match status" value="1"/>
</dbReference>
<accession>A0A180AK48</accession>
<feature type="chain" id="PRO_5044057478" evidence="5">
    <location>
        <begin position="23"/>
        <end position="270"/>
    </location>
</feature>
<dbReference type="SMART" id="SM00062">
    <property type="entry name" value="PBPb"/>
    <property type="match status" value="1"/>
</dbReference>
<evidence type="ECO:0000256" key="5">
    <source>
        <dbReference type="SAM" id="SignalP"/>
    </source>
</evidence>
<dbReference type="RefSeq" id="WP_014569172.1">
    <property type="nucleotide sequence ID" value="NZ_CACRTK010000049.1"/>
</dbReference>
<dbReference type="Proteomes" id="UP000234212">
    <property type="component" value="Unassembled WGS sequence"/>
</dbReference>
<evidence type="ECO:0000256" key="4">
    <source>
        <dbReference type="RuleBase" id="RU003744"/>
    </source>
</evidence>
<evidence type="ECO:0000256" key="1">
    <source>
        <dbReference type="ARBA" id="ARBA00004196"/>
    </source>
</evidence>
<feature type="domain" description="Solute-binding protein family 3/N-terminal" evidence="6">
    <location>
        <begin position="45"/>
        <end position="266"/>
    </location>
</feature>
<dbReference type="EMBL" id="PKJX01000007">
    <property type="protein sequence ID" value="PLA55693.1"/>
    <property type="molecule type" value="Genomic_DNA"/>
</dbReference>
<proteinExistence type="inferred from homology"/>
<evidence type="ECO:0000256" key="3">
    <source>
        <dbReference type="ARBA" id="ARBA00022729"/>
    </source>
</evidence>
<comment type="similarity">
    <text evidence="2 4">Belongs to the bacterial solute-binding protein 3 family.</text>
</comment>
<reference evidence="7 9" key="1">
    <citation type="submission" date="2017-01" db="EMBL/GenBank/DDBJ databases">
        <title>In silico prediction, in vitro antibacterial spectrum and physicochemical properties of a putative bacteriocin produced by Lactobacillus rhamnosus strain L156.4.</title>
        <authorList>
            <person name="Silveira A.M."/>
            <person name="Monteiro A.S."/>
            <person name="Santos V.L."/>
            <person name="Nicoli J.R."/>
            <person name="Azevedo V."/>
            <person name="Soares S.C."/>
            <person name="Castro-Oliveira L."/>
            <person name="Dias-Souza M.V."/>
            <person name="Nardi R.M."/>
        </authorList>
    </citation>
    <scope>NUCLEOTIDE SEQUENCE [LARGE SCALE GENOMIC DNA]</scope>
    <source>
        <strain evidence="7 9">L156.4</strain>
    </source>
</reference>
<dbReference type="AlphaFoldDB" id="A0A180AK48"/>
<dbReference type="SUPFAM" id="SSF53850">
    <property type="entry name" value="Periplasmic binding protein-like II"/>
    <property type="match status" value="1"/>
</dbReference>
<evidence type="ECO:0000313" key="9">
    <source>
        <dbReference type="Proteomes" id="UP000189067"/>
    </source>
</evidence>
<dbReference type="PANTHER" id="PTHR35936:SF34">
    <property type="entry name" value="ABC TRANSPORTER EXTRACELLULAR-BINDING PROTEIN YCKB-RELATED"/>
    <property type="match status" value="1"/>
</dbReference>
<protein>
    <submittedName>
        <fullName evidence="7">Amino acid ABC transporter substrate-binding protein</fullName>
    </submittedName>
</protein>
<dbReference type="InterPro" id="IPR001638">
    <property type="entry name" value="Solute-binding_3/MltF_N"/>
</dbReference>
<evidence type="ECO:0000256" key="2">
    <source>
        <dbReference type="ARBA" id="ARBA00010333"/>
    </source>
</evidence>
<evidence type="ECO:0000313" key="8">
    <source>
        <dbReference type="EMBL" id="PLA55693.1"/>
    </source>
</evidence>
<evidence type="ECO:0000259" key="6">
    <source>
        <dbReference type="SMART" id="SM00062"/>
    </source>
</evidence>
<comment type="caution">
    <text evidence="7">The sequence shown here is derived from an EMBL/GenBank/DDBJ whole genome shotgun (WGS) entry which is preliminary data.</text>
</comment>
<name>A0A180AK48_LACRH</name>
<organism evidence="7 9">
    <name type="scientific">Lacticaseibacillus rhamnosus</name>
    <name type="common">Lactobacillus rhamnosus</name>
    <dbReference type="NCBI Taxonomy" id="47715"/>
    <lineage>
        <taxon>Bacteria</taxon>
        <taxon>Bacillati</taxon>
        <taxon>Bacillota</taxon>
        <taxon>Bacilli</taxon>
        <taxon>Lactobacillales</taxon>
        <taxon>Lactobacillaceae</taxon>
        <taxon>Lacticaseibacillus</taxon>
    </lineage>
</organism>
<evidence type="ECO:0000313" key="7">
    <source>
        <dbReference type="EMBL" id="ONN75650.1"/>
    </source>
</evidence>
<dbReference type="GeneID" id="69831082"/>
<gene>
    <name evidence="7" type="ORF">BWR10_02570</name>
    <name evidence="8" type="ORF">CYJ91_11745</name>
</gene>
<dbReference type="PANTHER" id="PTHR35936">
    <property type="entry name" value="MEMBRANE-BOUND LYTIC MUREIN TRANSGLYCOSYLASE F"/>
    <property type="match status" value="1"/>
</dbReference>
<evidence type="ECO:0000313" key="10">
    <source>
        <dbReference type="Proteomes" id="UP000234212"/>
    </source>
</evidence>
<dbReference type="PROSITE" id="PS01039">
    <property type="entry name" value="SBP_BACTERIAL_3"/>
    <property type="match status" value="1"/>
</dbReference>
<comment type="subcellular location">
    <subcellularLocation>
        <location evidence="1">Cell envelope</location>
    </subcellularLocation>
</comment>
<reference evidence="8 10" key="2">
    <citation type="submission" date="2017-12" db="EMBL/GenBank/DDBJ databases">
        <title>Phylogenetic diversity of female urinary microbiome.</title>
        <authorList>
            <person name="Thomas-White K."/>
            <person name="Wolfe A.J."/>
        </authorList>
    </citation>
    <scope>NUCLEOTIDE SEQUENCE [LARGE SCALE GENOMIC DNA]</scope>
    <source>
        <strain evidence="8 10">UMB0004</strain>
    </source>
</reference>
<dbReference type="EMBL" id="MTJY01000017">
    <property type="protein sequence ID" value="ONN75650.1"/>
    <property type="molecule type" value="Genomic_DNA"/>
</dbReference>
<feature type="signal peptide" evidence="5">
    <location>
        <begin position="1"/>
        <end position="22"/>
    </location>
</feature>
<dbReference type="PROSITE" id="PS51257">
    <property type="entry name" value="PROKAR_LIPOPROTEIN"/>
    <property type="match status" value="1"/>
</dbReference>
<sequence length="270" mass="29319">MLKKKLWFLLPLVALVTFTLTACTGTSSDTSKNSDVTAELINKNELTIGLEGTYAPFSYRKDGKLEGFEVELGKALAKKIGVKAKFVPTQWDSLIAGLGSQKFDLVLNDISETPARKKVYNFTTPYMYSRYALITRSDNTTIKSLADIKGKTFVEGTGTPNAALAKKYGAKITPSGDFTVSLSLVKEKRADGTINASAAWYAFAKNNSTAGLKSQTLKDSVVKPDEVAGMVSKKSPKLQAALSKGIQELRKDGTLKKLSQKYFGTDLTTK</sequence>
<dbReference type="Gene3D" id="3.40.190.10">
    <property type="entry name" value="Periplasmic binding protein-like II"/>
    <property type="match status" value="2"/>
</dbReference>
<dbReference type="GO" id="GO:0030313">
    <property type="term" value="C:cell envelope"/>
    <property type="evidence" value="ECO:0007669"/>
    <property type="project" value="UniProtKB-SubCell"/>
</dbReference>